<organism evidence="1 2">
    <name type="scientific">Trichuris trichiura</name>
    <name type="common">Whipworm</name>
    <name type="synonym">Trichocephalus trichiurus</name>
    <dbReference type="NCBI Taxonomy" id="36087"/>
    <lineage>
        <taxon>Eukaryota</taxon>
        <taxon>Metazoa</taxon>
        <taxon>Ecdysozoa</taxon>
        <taxon>Nematoda</taxon>
        <taxon>Enoplea</taxon>
        <taxon>Dorylaimia</taxon>
        <taxon>Trichinellida</taxon>
        <taxon>Trichuridae</taxon>
        <taxon>Trichuris</taxon>
    </lineage>
</organism>
<evidence type="ECO:0000313" key="2">
    <source>
        <dbReference type="Proteomes" id="UP000030665"/>
    </source>
</evidence>
<name>A0A077ZDN6_TRITR</name>
<gene>
    <name evidence="1" type="ORF">TTRE_0000624901</name>
</gene>
<proteinExistence type="predicted"/>
<dbReference type="AlphaFoldDB" id="A0A077ZDN6"/>
<evidence type="ECO:0000313" key="1">
    <source>
        <dbReference type="EMBL" id="CDW57949.1"/>
    </source>
</evidence>
<reference evidence="1" key="2">
    <citation type="submission" date="2014-03" db="EMBL/GenBank/DDBJ databases">
        <title>The whipworm genome and dual-species transcriptomics of an intimate host-pathogen interaction.</title>
        <authorList>
            <person name="Foth B.J."/>
            <person name="Tsai I.J."/>
            <person name="Reid A.J."/>
            <person name="Bancroft A.J."/>
            <person name="Nichol S."/>
            <person name="Tracey A."/>
            <person name="Holroyd N."/>
            <person name="Cotton J.A."/>
            <person name="Stanley E.J."/>
            <person name="Zarowiecki M."/>
            <person name="Liu J.Z."/>
            <person name="Huckvale T."/>
            <person name="Cooper P.J."/>
            <person name="Grencis R.K."/>
            <person name="Berriman M."/>
        </authorList>
    </citation>
    <scope>NUCLEOTIDE SEQUENCE [LARGE SCALE GENOMIC DNA]</scope>
</reference>
<dbReference type="EMBL" id="HG806240">
    <property type="protein sequence ID" value="CDW57949.1"/>
    <property type="molecule type" value="Genomic_DNA"/>
</dbReference>
<keyword evidence="2" id="KW-1185">Reference proteome</keyword>
<protein>
    <submittedName>
        <fullName evidence="1">Uncharacterized protein</fullName>
    </submittedName>
</protein>
<dbReference type="Proteomes" id="UP000030665">
    <property type="component" value="Unassembled WGS sequence"/>
</dbReference>
<accession>A0A077ZDN6</accession>
<reference evidence="1" key="1">
    <citation type="submission" date="2014-01" db="EMBL/GenBank/DDBJ databases">
        <authorList>
            <person name="Aslett M."/>
        </authorList>
    </citation>
    <scope>NUCLEOTIDE SEQUENCE</scope>
</reference>
<sequence length="90" mass="10016">MENAFSINAQLDVKVSKSQEVLMVVPWVEEEVGPSQDVWDAWVDEEVHEFQDVVLVGGSDCRVVDAAASLLLCALLAAYGVHHRLNQVFY</sequence>